<evidence type="ECO:0008006" key="3">
    <source>
        <dbReference type="Google" id="ProtNLM"/>
    </source>
</evidence>
<organism evidence="1 2">
    <name type="scientific">Oceanicoccus sagamiensis</name>
    <dbReference type="NCBI Taxonomy" id="716816"/>
    <lineage>
        <taxon>Bacteria</taxon>
        <taxon>Pseudomonadati</taxon>
        <taxon>Pseudomonadota</taxon>
        <taxon>Gammaproteobacteria</taxon>
        <taxon>Cellvibrionales</taxon>
        <taxon>Spongiibacteraceae</taxon>
        <taxon>Oceanicoccus</taxon>
    </lineage>
</organism>
<dbReference type="STRING" id="716816.BST96_14855"/>
<protein>
    <recommendedName>
        <fullName evidence="3">Competence protein ComFB</fullName>
    </recommendedName>
</protein>
<evidence type="ECO:0000313" key="2">
    <source>
        <dbReference type="Proteomes" id="UP000193450"/>
    </source>
</evidence>
<keyword evidence="2" id="KW-1185">Reference proteome</keyword>
<dbReference type="Pfam" id="PF10719">
    <property type="entry name" value="ComFB"/>
    <property type="match status" value="1"/>
</dbReference>
<proteinExistence type="predicted"/>
<dbReference type="OrthoDB" id="5895647at2"/>
<evidence type="ECO:0000313" key="1">
    <source>
        <dbReference type="EMBL" id="ARN75280.1"/>
    </source>
</evidence>
<accession>A0A1X9NB54</accession>
<name>A0A1X9NB54_9GAMM</name>
<dbReference type="Proteomes" id="UP000193450">
    <property type="component" value="Chromosome"/>
</dbReference>
<dbReference type="KEGG" id="osg:BST96_14855"/>
<dbReference type="RefSeq" id="WP_085759454.1">
    <property type="nucleotide sequence ID" value="NZ_CP019343.1"/>
</dbReference>
<sequence>MLLSHESPLAIPTELDSIHNYYEGMVFEALQKKMPSRFGSNDYTADIACVALNNLPPRYIRHDVDMAFYLSPNERQEMVDKVDKAVTDAISFVDNSDKEYDEG</sequence>
<dbReference type="AlphaFoldDB" id="A0A1X9NB54"/>
<reference evidence="1 2" key="1">
    <citation type="submission" date="2016-11" db="EMBL/GenBank/DDBJ databases">
        <title>Trade-off between light-utilization and light-protection in marine flavobacteria.</title>
        <authorList>
            <person name="Kumagai Y."/>
        </authorList>
    </citation>
    <scope>NUCLEOTIDE SEQUENCE [LARGE SCALE GENOMIC DNA]</scope>
    <source>
        <strain evidence="1 2">NBRC 107125</strain>
    </source>
</reference>
<dbReference type="InterPro" id="IPR019657">
    <property type="entry name" value="ComFB"/>
</dbReference>
<dbReference type="EMBL" id="CP019343">
    <property type="protein sequence ID" value="ARN75280.1"/>
    <property type="molecule type" value="Genomic_DNA"/>
</dbReference>
<gene>
    <name evidence="1" type="ORF">BST96_14855</name>
</gene>